<organism evidence="3 4">
    <name type="scientific">Telmatospirillum siberiense</name>
    <dbReference type="NCBI Taxonomy" id="382514"/>
    <lineage>
        <taxon>Bacteria</taxon>
        <taxon>Pseudomonadati</taxon>
        <taxon>Pseudomonadota</taxon>
        <taxon>Alphaproteobacteria</taxon>
        <taxon>Rhodospirillales</taxon>
        <taxon>Rhodospirillaceae</taxon>
        <taxon>Telmatospirillum</taxon>
    </lineage>
</organism>
<gene>
    <name evidence="3" type="ORF">CWS72_04885</name>
</gene>
<dbReference type="Gene3D" id="2.20.200.10">
    <property type="entry name" value="Outer membrane efflux proteins (OEP)"/>
    <property type="match status" value="1"/>
</dbReference>
<accession>A0A2N3PZQ4</accession>
<dbReference type="EMBL" id="PIUM01000003">
    <property type="protein sequence ID" value="PKU25890.1"/>
    <property type="molecule type" value="Genomic_DNA"/>
</dbReference>
<reference evidence="4" key="1">
    <citation type="submission" date="2017-12" db="EMBL/GenBank/DDBJ databases">
        <title>Draft genome sequence of Telmatospirillum siberiense 26-4b1T, an acidotolerant peatland alphaproteobacterium potentially involved in sulfur cycling.</title>
        <authorList>
            <person name="Hausmann B."/>
            <person name="Pjevac P."/>
            <person name="Schreck K."/>
            <person name="Herbold C.W."/>
            <person name="Daims H."/>
            <person name="Wagner M."/>
            <person name="Pester M."/>
            <person name="Loy A."/>
        </authorList>
    </citation>
    <scope>NUCLEOTIDE SEQUENCE [LARGE SCALE GENOMIC DNA]</scope>
    <source>
        <strain evidence="4">26-4b1</strain>
    </source>
</reference>
<keyword evidence="4" id="KW-1185">Reference proteome</keyword>
<dbReference type="Proteomes" id="UP000233293">
    <property type="component" value="Unassembled WGS sequence"/>
</dbReference>
<dbReference type="GO" id="GO:0015562">
    <property type="term" value="F:efflux transmembrane transporter activity"/>
    <property type="evidence" value="ECO:0007669"/>
    <property type="project" value="InterPro"/>
</dbReference>
<name>A0A2N3PZQ4_9PROT</name>
<comment type="subcellular location">
    <subcellularLocation>
        <location evidence="2">Cell membrane</location>
        <topology evidence="2">Lipid-anchor</topology>
    </subcellularLocation>
</comment>
<dbReference type="Pfam" id="PF02321">
    <property type="entry name" value="OEP"/>
    <property type="match status" value="2"/>
</dbReference>
<keyword evidence="2" id="KW-0812">Transmembrane</keyword>
<keyword evidence="2" id="KW-0472">Membrane</keyword>
<dbReference type="InterPro" id="IPR003423">
    <property type="entry name" value="OMP_efflux"/>
</dbReference>
<sequence length="473" mass="51644">MTSFMTISRRLFGGLLVLFPVACGPLIETPYAPPEIAVPAQWSEADAIPPTPPSPWWRRFDDADLDLLIEEALARNNDLAAATIKVRKARLQAGLAADKLVPALSADASVAGSKDWSDRPQALTSSTTSTAALSGSLSYEVDLWGRLSRTLDAARWEAEATREDREDTALSLVGTTATLYWKALYLKQRIEMSRQDIAYAGKTLDLVRVQKKSGAASALEVLEAEENLRSQEADLDDYLRSQTENNNALAILFDGPPRSIAIERPGLPTGELPAVEAGLPVKLLARRPDLRAAELRLRESLATVDATRASYLPTLSLTGSMGSSSTALTQVLQNPVGTLGAGLTLPFLQWNEMQLTVKSSQADYEKAVVNFRQTLYAALRDVENALSARRRYTDQAVKLTAAVEAARGAERLYEIRYRAGGSTLQVWLDAQNKRRALEETLLENRLNRLVTQVTLFQALGGDTANNQDGHAPL</sequence>
<comment type="similarity">
    <text evidence="1 2">Belongs to the outer membrane factor (OMF) (TC 1.B.17) family.</text>
</comment>
<comment type="caution">
    <text evidence="3">The sequence shown here is derived from an EMBL/GenBank/DDBJ whole genome shotgun (WGS) entry which is preliminary data.</text>
</comment>
<evidence type="ECO:0000256" key="1">
    <source>
        <dbReference type="ARBA" id="ARBA00007613"/>
    </source>
</evidence>
<dbReference type="PANTHER" id="PTHR30203:SF32">
    <property type="entry name" value="CATION EFFLUX SYSTEM PROTEIN CUSC"/>
    <property type="match status" value="1"/>
</dbReference>
<proteinExistence type="inferred from homology"/>
<dbReference type="AlphaFoldDB" id="A0A2N3PZQ4"/>
<dbReference type="InterPro" id="IPR010131">
    <property type="entry name" value="MdtP/NodT-like"/>
</dbReference>
<evidence type="ECO:0000256" key="2">
    <source>
        <dbReference type="RuleBase" id="RU362097"/>
    </source>
</evidence>
<dbReference type="GO" id="GO:0005886">
    <property type="term" value="C:plasma membrane"/>
    <property type="evidence" value="ECO:0007669"/>
    <property type="project" value="UniProtKB-SubCell"/>
</dbReference>
<protein>
    <submittedName>
        <fullName evidence="3">RND transporter</fullName>
    </submittedName>
</protein>
<dbReference type="SUPFAM" id="SSF56954">
    <property type="entry name" value="Outer membrane efflux proteins (OEP)"/>
    <property type="match status" value="1"/>
</dbReference>
<keyword evidence="2" id="KW-0449">Lipoprotein</keyword>
<dbReference type="PANTHER" id="PTHR30203">
    <property type="entry name" value="OUTER MEMBRANE CATION EFFLUX PROTEIN"/>
    <property type="match status" value="1"/>
</dbReference>
<dbReference type="OrthoDB" id="9783100at2"/>
<evidence type="ECO:0000313" key="4">
    <source>
        <dbReference type="Proteomes" id="UP000233293"/>
    </source>
</evidence>
<dbReference type="NCBIfam" id="TIGR01845">
    <property type="entry name" value="outer_NodT"/>
    <property type="match status" value="1"/>
</dbReference>
<evidence type="ECO:0000313" key="3">
    <source>
        <dbReference type="EMBL" id="PKU25890.1"/>
    </source>
</evidence>
<keyword evidence="2" id="KW-0564">Palmitate</keyword>
<dbReference type="Gene3D" id="1.20.1600.10">
    <property type="entry name" value="Outer membrane efflux proteins (OEP)"/>
    <property type="match status" value="1"/>
</dbReference>
<keyword evidence="2" id="KW-1134">Transmembrane beta strand</keyword>